<dbReference type="AlphaFoldDB" id="A0A7W8IMW2"/>
<sequence length="54" mass="6031">MISDVPGCTWGTVSAMAQAGIRYFSAAPNYFDRIGAFMVEWQDKPILVGLSFWQ</sequence>
<gene>
    <name evidence="1" type="ORF">HDF09_004118</name>
</gene>
<organism evidence="1 2">
    <name type="scientific">Tunturiibacter empetritectus</name>
    <dbReference type="NCBI Taxonomy" id="3069691"/>
    <lineage>
        <taxon>Bacteria</taxon>
        <taxon>Pseudomonadati</taxon>
        <taxon>Acidobacteriota</taxon>
        <taxon>Terriglobia</taxon>
        <taxon>Terriglobales</taxon>
        <taxon>Acidobacteriaceae</taxon>
        <taxon>Tunturiibacter</taxon>
    </lineage>
</organism>
<evidence type="ECO:0000313" key="1">
    <source>
        <dbReference type="EMBL" id="MBB5319410.1"/>
    </source>
</evidence>
<protein>
    <submittedName>
        <fullName evidence="1">Uncharacterized protein</fullName>
    </submittedName>
</protein>
<keyword evidence="2" id="KW-1185">Reference proteome</keyword>
<comment type="caution">
    <text evidence="1">The sequence shown here is derived from an EMBL/GenBank/DDBJ whole genome shotgun (WGS) entry which is preliminary data.</text>
</comment>
<dbReference type="Proteomes" id="UP000568106">
    <property type="component" value="Unassembled WGS sequence"/>
</dbReference>
<dbReference type="EMBL" id="JACHDY010000008">
    <property type="protein sequence ID" value="MBB5319410.1"/>
    <property type="molecule type" value="Genomic_DNA"/>
</dbReference>
<name>A0A7W8IMW2_9BACT</name>
<reference evidence="1" key="1">
    <citation type="submission" date="2020-08" db="EMBL/GenBank/DDBJ databases">
        <title>Genomic Encyclopedia of Type Strains, Phase IV (KMG-V): Genome sequencing to study the core and pangenomes of soil and plant-associated prokaryotes.</title>
        <authorList>
            <person name="Whitman W."/>
        </authorList>
    </citation>
    <scope>NUCLEOTIDE SEQUENCE [LARGE SCALE GENOMIC DNA]</scope>
    <source>
        <strain evidence="1">M8UP27</strain>
    </source>
</reference>
<evidence type="ECO:0000313" key="2">
    <source>
        <dbReference type="Proteomes" id="UP000568106"/>
    </source>
</evidence>
<accession>A0A7W8IMW2</accession>
<proteinExistence type="predicted"/>